<dbReference type="AlphaFoldDB" id="A0AAW1SWX0"/>
<dbReference type="GO" id="GO:0000785">
    <property type="term" value="C:chromatin"/>
    <property type="evidence" value="ECO:0007669"/>
    <property type="project" value="TreeGrafter"/>
</dbReference>
<dbReference type="InterPro" id="IPR001680">
    <property type="entry name" value="WD40_rpt"/>
</dbReference>
<keyword evidence="4" id="KW-0677">Repeat</keyword>
<dbReference type="InterPro" id="IPR036322">
    <property type="entry name" value="WD40_repeat_dom_sf"/>
</dbReference>
<dbReference type="EMBL" id="JALJOV010000738">
    <property type="protein sequence ID" value="KAK9861563.1"/>
    <property type="molecule type" value="Genomic_DNA"/>
</dbReference>
<evidence type="ECO:0000256" key="2">
    <source>
        <dbReference type="ARBA" id="ARBA00007306"/>
    </source>
</evidence>
<dbReference type="GO" id="GO:0005634">
    <property type="term" value="C:nucleus"/>
    <property type="evidence" value="ECO:0007669"/>
    <property type="project" value="UniProtKB-SubCell"/>
</dbReference>
<dbReference type="SUPFAM" id="SSF50978">
    <property type="entry name" value="WD40 repeat-like"/>
    <property type="match status" value="1"/>
</dbReference>
<organism evidence="13 14">
    <name type="scientific">Apatococcus fuscideae</name>
    <dbReference type="NCBI Taxonomy" id="2026836"/>
    <lineage>
        <taxon>Eukaryota</taxon>
        <taxon>Viridiplantae</taxon>
        <taxon>Chlorophyta</taxon>
        <taxon>core chlorophytes</taxon>
        <taxon>Trebouxiophyceae</taxon>
        <taxon>Chlorellales</taxon>
        <taxon>Chlorellaceae</taxon>
        <taxon>Apatococcus</taxon>
    </lineage>
</organism>
<gene>
    <name evidence="13" type="ORF">WJX84_004683</name>
</gene>
<evidence type="ECO:0000256" key="8">
    <source>
        <dbReference type="ARBA" id="ARBA00023242"/>
    </source>
</evidence>
<feature type="region of interest" description="Disordered" evidence="10">
    <location>
        <begin position="296"/>
        <end position="339"/>
    </location>
</feature>
<accession>A0AAW1SWX0</accession>
<dbReference type="Pfam" id="PF00400">
    <property type="entry name" value="WD40"/>
    <property type="match status" value="2"/>
</dbReference>
<feature type="compositionally biased region" description="Low complexity" evidence="10">
    <location>
        <begin position="296"/>
        <end position="319"/>
    </location>
</feature>
<dbReference type="GO" id="GO:0006351">
    <property type="term" value="P:DNA-templated transcription"/>
    <property type="evidence" value="ECO:0007669"/>
    <property type="project" value="InterPro"/>
</dbReference>
<dbReference type="GO" id="GO:0000417">
    <property type="term" value="C:HIR complex"/>
    <property type="evidence" value="ECO:0007669"/>
    <property type="project" value="TreeGrafter"/>
</dbReference>
<evidence type="ECO:0000256" key="3">
    <source>
        <dbReference type="ARBA" id="ARBA00022574"/>
    </source>
</evidence>
<feature type="domain" description="Protein HIRA-like C-terminal" evidence="11">
    <location>
        <begin position="491"/>
        <end position="671"/>
    </location>
</feature>
<evidence type="ECO:0000256" key="1">
    <source>
        <dbReference type="ARBA" id="ARBA00004123"/>
    </source>
</evidence>
<dbReference type="Pfam" id="PF07569">
    <property type="entry name" value="Hira"/>
    <property type="match status" value="1"/>
</dbReference>
<comment type="subcellular location">
    <subcellularLocation>
        <location evidence="1">Nucleus</location>
    </subcellularLocation>
</comment>
<dbReference type="PANTHER" id="PTHR13831">
    <property type="entry name" value="MEMBER OF THE HIR1 FAMILY OF WD-REPEAT PROTEINS"/>
    <property type="match status" value="1"/>
</dbReference>
<evidence type="ECO:0000256" key="6">
    <source>
        <dbReference type="ARBA" id="ARBA00023015"/>
    </source>
</evidence>
<dbReference type="PROSITE" id="PS50082">
    <property type="entry name" value="WD_REPEATS_2"/>
    <property type="match status" value="2"/>
</dbReference>
<dbReference type="GO" id="GO:0006355">
    <property type="term" value="P:regulation of DNA-templated transcription"/>
    <property type="evidence" value="ECO:0007669"/>
    <property type="project" value="InterPro"/>
</dbReference>
<evidence type="ECO:0000259" key="11">
    <source>
        <dbReference type="Pfam" id="PF07569"/>
    </source>
</evidence>
<dbReference type="SMART" id="SM00320">
    <property type="entry name" value="WD40"/>
    <property type="match status" value="4"/>
</dbReference>
<evidence type="ECO:0008006" key="15">
    <source>
        <dbReference type="Google" id="ProtNLM"/>
    </source>
</evidence>
<keyword evidence="7" id="KW-0804">Transcription</keyword>
<feature type="repeat" description="WD" evidence="9">
    <location>
        <begin position="9"/>
        <end position="42"/>
    </location>
</feature>
<keyword evidence="6" id="KW-0805">Transcription regulation</keyword>
<keyword evidence="5" id="KW-0156">Chromatin regulator</keyword>
<proteinExistence type="inferred from homology"/>
<evidence type="ECO:0000313" key="13">
    <source>
        <dbReference type="EMBL" id="KAK9861563.1"/>
    </source>
</evidence>
<feature type="region of interest" description="Disordered" evidence="10">
    <location>
        <begin position="414"/>
        <end position="444"/>
    </location>
</feature>
<dbReference type="PANTHER" id="PTHR13831:SF0">
    <property type="entry name" value="PROTEIN HIRA"/>
    <property type="match status" value="1"/>
</dbReference>
<keyword evidence="3 9" id="KW-0853">WD repeat</keyword>
<evidence type="ECO:0000256" key="4">
    <source>
        <dbReference type="ARBA" id="ARBA00022737"/>
    </source>
</evidence>
<keyword evidence="8" id="KW-0539">Nucleus</keyword>
<feature type="repeat" description="WD" evidence="9">
    <location>
        <begin position="57"/>
        <end position="88"/>
    </location>
</feature>
<reference evidence="13 14" key="1">
    <citation type="journal article" date="2024" name="Nat. Commun.">
        <title>Phylogenomics reveals the evolutionary origins of lichenization in chlorophyte algae.</title>
        <authorList>
            <person name="Puginier C."/>
            <person name="Libourel C."/>
            <person name="Otte J."/>
            <person name="Skaloud P."/>
            <person name="Haon M."/>
            <person name="Grisel S."/>
            <person name="Petersen M."/>
            <person name="Berrin J.G."/>
            <person name="Delaux P.M."/>
            <person name="Dal Grande F."/>
            <person name="Keller J."/>
        </authorList>
    </citation>
    <scope>NUCLEOTIDE SEQUENCE [LARGE SCALE GENOMIC DNA]</scope>
    <source>
        <strain evidence="13 14">SAG 2523</strain>
    </source>
</reference>
<comment type="similarity">
    <text evidence="2">Belongs to the WD repeat HIR1 family.</text>
</comment>
<dbReference type="Gene3D" id="2.130.10.10">
    <property type="entry name" value="YVTN repeat-like/Quinoprotein amine dehydrogenase"/>
    <property type="match status" value="2"/>
</dbReference>
<feature type="domain" description="Anaphase-promoting complex subunit 4-like WD40" evidence="12">
    <location>
        <begin position="195"/>
        <end position="263"/>
    </location>
</feature>
<protein>
    <recommendedName>
        <fullName evidence="15">Protein HIRA</fullName>
    </recommendedName>
</protein>
<evidence type="ECO:0000313" key="14">
    <source>
        <dbReference type="Proteomes" id="UP001485043"/>
    </source>
</evidence>
<dbReference type="Proteomes" id="UP001485043">
    <property type="component" value="Unassembled WGS sequence"/>
</dbReference>
<dbReference type="GO" id="GO:0006338">
    <property type="term" value="P:chromatin remodeling"/>
    <property type="evidence" value="ECO:0007669"/>
    <property type="project" value="InterPro"/>
</dbReference>
<evidence type="ECO:0000256" key="5">
    <source>
        <dbReference type="ARBA" id="ARBA00022853"/>
    </source>
</evidence>
<evidence type="ECO:0000259" key="12">
    <source>
        <dbReference type="Pfam" id="PF12894"/>
    </source>
</evidence>
<name>A0AAW1SWX0_9CHLO</name>
<dbReference type="InterPro" id="IPR024977">
    <property type="entry name" value="Apc4-like_WD40_dom"/>
</dbReference>
<feature type="compositionally biased region" description="Polar residues" evidence="10">
    <location>
        <begin position="433"/>
        <end position="444"/>
    </location>
</feature>
<dbReference type="GO" id="GO:0031491">
    <property type="term" value="F:nucleosome binding"/>
    <property type="evidence" value="ECO:0007669"/>
    <property type="project" value="TreeGrafter"/>
</dbReference>
<dbReference type="InterPro" id="IPR011494">
    <property type="entry name" value="HIRA-like_C"/>
</dbReference>
<sequence length="673" mass="72031">MIIDKPDWVATPGTPIFGVSVHPDGTRIATGGADHKARIWSLLPLLDPQLEITPEGVAWDPVGKYLATQSDDRSVIIWRVEDWTQLEAVRDPFKHWIGSTFSLRPSWSPDGQFLIAVNCFQSPCHTAAVLQRANWSSTFTSFVGHKAPVVAAACNPHLFYPAEQQPKVLTMANGPDSAQTGGEGGSAEAPAAGSIIALGSQDARLTIWRVDRDRPVVVANRVFEHTVVDLAWTPDGYHLIASSMDGTLAAFHFDPGELGQVMSQEEVGEAMQQLYGDTTARTAWLAESAAQLQAEAASHASLARRQSSNSSRPSISPGPTVNHVPPAPPLHRPADGGRAAKRMMPERVAPGPAAAGQTGPAHPAQGRQQVLSSHTTTLPTGHLGSVVAASDREQNLVRQSPTATTAGLVTCNLGSSDSLATGPEPPRLLEARNQPTPGASGSTQTRVMVTCNGERIWSDGLQGRTVAVCGNLRFAAVALQGGLLQVYTAAGRRWWPQMQLRGEIAQLSCTPHSLQLLILTTLGDLHLLNLETQIEELPRASLASLLSAARPHCQVVSAKLSAAGVPLVTLSDQRAFVYHQGFQLWLLVADQTLPATTFLSTMHGPSVGELGQLQRDAVKAGRLPLRETINARMNAAADDRGRLESNLAGSLAMENAAEHRRWLTTYVRHLSGK</sequence>
<comment type="caution">
    <text evidence="13">The sequence shown here is derived from an EMBL/GenBank/DDBJ whole genome shotgun (WGS) entry which is preliminary data.</text>
</comment>
<keyword evidence="14" id="KW-1185">Reference proteome</keyword>
<evidence type="ECO:0000256" key="10">
    <source>
        <dbReference type="SAM" id="MobiDB-lite"/>
    </source>
</evidence>
<dbReference type="Pfam" id="PF12894">
    <property type="entry name" value="ANAPC4_WD40"/>
    <property type="match status" value="1"/>
</dbReference>
<dbReference type="InterPro" id="IPR031120">
    <property type="entry name" value="HIR1-like"/>
</dbReference>
<evidence type="ECO:0000256" key="7">
    <source>
        <dbReference type="ARBA" id="ARBA00023163"/>
    </source>
</evidence>
<evidence type="ECO:0000256" key="9">
    <source>
        <dbReference type="PROSITE-ProRule" id="PRU00221"/>
    </source>
</evidence>
<dbReference type="InterPro" id="IPR015943">
    <property type="entry name" value="WD40/YVTN_repeat-like_dom_sf"/>
</dbReference>